<feature type="transmembrane region" description="Helical" evidence="10">
    <location>
        <begin position="50"/>
        <end position="75"/>
    </location>
</feature>
<evidence type="ECO:0000256" key="3">
    <source>
        <dbReference type="ARBA" id="ARBA00022679"/>
    </source>
</evidence>
<dbReference type="SUPFAM" id="SSF50494">
    <property type="entry name" value="Trypsin-like serine proteases"/>
    <property type="match status" value="1"/>
</dbReference>
<dbReference type="InterPro" id="IPR043502">
    <property type="entry name" value="DNA/RNA_pol_sf"/>
</dbReference>
<dbReference type="InterPro" id="IPR009003">
    <property type="entry name" value="Peptidase_S1_PA"/>
</dbReference>
<feature type="domain" description="RdRp catalytic" evidence="11">
    <location>
        <begin position="722"/>
        <end position="868"/>
    </location>
</feature>
<evidence type="ECO:0000256" key="2">
    <source>
        <dbReference type="ARBA" id="ARBA00022670"/>
    </source>
</evidence>
<evidence type="ECO:0000256" key="4">
    <source>
        <dbReference type="ARBA" id="ARBA00022695"/>
    </source>
</evidence>
<evidence type="ECO:0000256" key="7">
    <source>
        <dbReference type="ARBA" id="ARBA00022807"/>
    </source>
</evidence>
<keyword evidence="1" id="KW-0696">RNA-directed RNA polymerase</keyword>
<name>A0AB38ZKB9_9VIRU</name>
<reference evidence="12" key="1">
    <citation type="journal article" date="2024" name="NPJ Biofilms Microbiomes">
        <title>Decoding the RNA viromes in shrew lungs along the eastern coast of China.</title>
        <authorList>
            <person name="Zhang J.T."/>
            <person name="Hu Z.Y."/>
            <person name="Tang F."/>
            <person name="Liu Y.T."/>
            <person name="Tan W.L."/>
            <person name="Ma X.F."/>
            <person name="Zhang Y.F."/>
            <person name="Si G.Q."/>
            <person name="Zhang L."/>
            <person name="Zhang M.Q."/>
            <person name="Peng C."/>
            <person name="Fu B.K."/>
            <person name="Fang L.Q."/>
            <person name="Zhang X.A."/>
            <person name="Liu W."/>
        </authorList>
    </citation>
    <scope>NUCLEOTIDE SEQUENCE</scope>
    <source>
        <strain evidence="12">Picorna_2</strain>
    </source>
</reference>
<evidence type="ECO:0000256" key="1">
    <source>
        <dbReference type="ARBA" id="ARBA00022484"/>
    </source>
</evidence>
<dbReference type="PROSITE" id="PS50507">
    <property type="entry name" value="RDRP_SSRNA_POS"/>
    <property type="match status" value="1"/>
</dbReference>
<dbReference type="InterPro" id="IPR007094">
    <property type="entry name" value="RNA-dir_pol_PSvirus"/>
</dbReference>
<dbReference type="Pfam" id="PF00680">
    <property type="entry name" value="RdRP_1"/>
    <property type="match status" value="1"/>
</dbReference>
<dbReference type="Gene3D" id="3.30.70.270">
    <property type="match status" value="1"/>
</dbReference>
<evidence type="ECO:0000256" key="9">
    <source>
        <dbReference type="ARBA" id="ARBA00022953"/>
    </source>
</evidence>
<dbReference type="CDD" id="cd23169">
    <property type="entry name" value="ps-ssRNAv-Picornavirales"/>
    <property type="match status" value="1"/>
</dbReference>
<dbReference type="GO" id="GO:0039694">
    <property type="term" value="P:viral RNA genome replication"/>
    <property type="evidence" value="ECO:0007669"/>
    <property type="project" value="InterPro"/>
</dbReference>
<dbReference type="GO" id="GO:0003723">
    <property type="term" value="F:RNA binding"/>
    <property type="evidence" value="ECO:0007669"/>
    <property type="project" value="InterPro"/>
</dbReference>
<keyword evidence="2" id="KW-0645">Protease</keyword>
<keyword evidence="9" id="KW-0693">Viral RNA replication</keyword>
<keyword evidence="10" id="KW-0472">Membrane</keyword>
<organism evidence="12">
    <name type="scientific">Sorex caecutiens picorna-like virus</name>
    <dbReference type="NCBI Taxonomy" id="3139566"/>
    <lineage>
        <taxon>Viruses</taxon>
        <taxon>Riboviria</taxon>
        <taxon>Orthornavirae</taxon>
        <taxon>Pisuviricota</taxon>
        <taxon>Pisoniviricetes</taxon>
        <taxon>Picornavirales</taxon>
    </lineage>
</organism>
<keyword evidence="5" id="KW-0547">Nucleotide-binding</keyword>
<evidence type="ECO:0000256" key="5">
    <source>
        <dbReference type="ARBA" id="ARBA00022741"/>
    </source>
</evidence>
<proteinExistence type="predicted"/>
<dbReference type="GO" id="GO:0008234">
    <property type="term" value="F:cysteine-type peptidase activity"/>
    <property type="evidence" value="ECO:0007669"/>
    <property type="project" value="UniProtKB-KW"/>
</dbReference>
<evidence type="ECO:0000256" key="8">
    <source>
        <dbReference type="ARBA" id="ARBA00022840"/>
    </source>
</evidence>
<keyword evidence="10" id="KW-0812">Transmembrane</keyword>
<dbReference type="GO" id="GO:0005524">
    <property type="term" value="F:ATP binding"/>
    <property type="evidence" value="ECO:0007669"/>
    <property type="project" value="UniProtKB-KW"/>
</dbReference>
<keyword evidence="7" id="KW-0788">Thiol protease</keyword>
<keyword evidence="8" id="KW-0067">ATP-binding</keyword>
<evidence type="ECO:0000256" key="10">
    <source>
        <dbReference type="SAM" id="Phobius"/>
    </source>
</evidence>
<keyword evidence="6" id="KW-0378">Hydrolase</keyword>
<reference evidence="12" key="2">
    <citation type="submission" date="2024-01" db="EMBL/GenBank/DDBJ databases">
        <authorList>
            <person name="Zhang X.-A."/>
            <person name="Zhang J.-T."/>
            <person name="Hu Z.-Y."/>
            <person name="Liu W."/>
        </authorList>
    </citation>
    <scope>NUCLEOTIDE SEQUENCE</scope>
    <source>
        <strain evidence="12">Picorna_2</strain>
    </source>
</reference>
<evidence type="ECO:0000256" key="6">
    <source>
        <dbReference type="ARBA" id="ARBA00022801"/>
    </source>
</evidence>
<dbReference type="InterPro" id="IPR001205">
    <property type="entry name" value="RNA-dir_pol_C"/>
</dbReference>
<protein>
    <submittedName>
        <fullName evidence="12">Polyprotein</fullName>
    </submittedName>
</protein>
<dbReference type="EMBL" id="PP272742">
    <property type="protein sequence ID" value="WZI33482.1"/>
    <property type="molecule type" value="Genomic_RNA"/>
</dbReference>
<evidence type="ECO:0000313" key="12">
    <source>
        <dbReference type="EMBL" id="WZI33482.1"/>
    </source>
</evidence>
<accession>A0AB38ZKB9</accession>
<evidence type="ECO:0000259" key="11">
    <source>
        <dbReference type="PROSITE" id="PS50507"/>
    </source>
</evidence>
<dbReference type="GO" id="GO:0003968">
    <property type="term" value="F:RNA-directed RNA polymerase activity"/>
    <property type="evidence" value="ECO:0007669"/>
    <property type="project" value="UniProtKB-KW"/>
</dbReference>
<sequence>MKANLDLIKKSKYYGVKEQLYKKEIALRQKHLEYLKNSKSCVEIVKNSPWYLVLEITAVVISLIAGISAVTWLIYAATKKEKTPEKKKEVNDEEYFNEMWDFVNADKEETEAQTKKIYEKDERRRKREYNEWKEVRDRRGIVLDETTFVKGATSHMVDVNMPCDYGIAAPIPQYIYEAVESNLVELQCEYIYKDGSTSSGRGFALMLKAQDFIFPAHYIKRSPVVSKLILRHFDEKENKWQNWNANLLALNRVNEIALGRVEGNKRHFKDVTKYFIHQKDAEAVGSIAVHRPHSGKWDTIISSSRVVRNSTVFATTDDPGIRLESSKVMMVNFTHIGVGLSNGSCGLPYIWTNAEGCRFLAGFHIAGNVSNSFGSFITKELLDSLYSGMAQIEKPLTSEYRYLDKTMQTDLAREIRAAGLLQKDLFICRPQFKIFEDMNDMMNLPEGDLKNVKPLGFVPYLYQNKAYRNKKEKVPWSPEMQNLVPNIRMPSITEYKEGLDKKFWTPIKIYGTDQVKPSLKWAQILKKEDPWSEPVDMNYVLDVGAAEYRRLLFNDDWDQTEFRLLNEFEVLNGIQYGNLKRNLTSMNASSTVGPFWGKLHGCSILKDKYLKYFESKGLIHLTWQERPEAAELRYFTSHAEDQLFEGRRPLTIYSDELKVELNEGKSRLFSAADIVEKLLFRKFFGCLMAFEAAFRHRRRTAIGADSVTDLPTFLWQARQIGDKGIFSDAERFDKHLPKEAIKKYYEVIVDFMIHKWNPKEKSRLGEQNLRTAFDVLIEMVATPLHLVDGVLYVSHRGNPSGSPMTTITNCGAAEIYICGWYIQSLRELWDKVPREMVMQDWEIEKNIYVRLLGDDFFVVLSKRYQDFGLNGKSFSAFWEKYAGIKLTSTKKDGPLEEFLPLQDGEFLSRKFKPVSNDSMVWFCALKQQSIHSALHWYTKGEERALRETYQEALEEVALHNDRAYYKKVCTAIDMANHFSSKNKGKWAFMKNILKPDFDRFVSELEQKAREGIASSQCSRERAEILFSDCFSVFQNFSQLTVSAWSPCPESGFKEVTPAKKQSKDSIEEHQIEHKMSSLSLPKWASSLEKNRYNSDVIIALLEVAIDLRPCTSTVLVMSDSGQKWLIEQQKDFCMKDGVRAVTAWNNEFRCSGTIQDHCISTLETKRWKRVVTSLSLRYPQYEVLLTRDFLQIGDSVSRLPEIEPPVHINEFRECGSESHSLFGIPGQLSGRPMNFNPKTPIFSSGSLGSGGMNMTKITSTPKLSRGTPTLDREIPGGFSSIRQARKVENYLGASGSADPEKDKKMKGKFPADAFETVSGGPQSSMIEQESNAQVEDWGGRPMGTSKESDLTQNIMDQTGSTGRDPNETFERFKKLASENEAEIAKLDQIGARAQIQDFIREQCGVCYSWPCSRCGCCACGYGCRCKGRDPGRGWKQVGSESHSQISTSKLPNPPKDDFEIFSQSHAQLNTPATYVFPDGRTIGKKKKASYTRHARMEKEGADYMHMEKAAFQKLVGMLDDGSVRKIFRAMHTQCKKICACWNLVNDIEDAKQRSRVITLVLMNEVAEEKKKSFKEAGSTSQVLGSEMAAATPDISQMPSADPPPSEVAVVGVSVGTLGNEQASLQVQNMLDRGGTMQDVASVAFNNKIPIMDIVIPVATASGTLLAKFYCDISSLSIYAKFIILAHIRWMPEIVLTAIFVGVTTYAGLLQAVLTPVDTNLTGNLLEQFLYAFNWEMLHFASTGEFGANLHYNVGPENGANSNPFWSRTSDKIADFAFDVNGQRRGPAWWLRTATAFFQAFENADAAVTLKLLSRLGPGTLMSLVNIDFINTAVNGTPPASLTSSCNNTPTSRVQLAGMTVKDMLELSLGSWDSDIGDTPGEQDLHLCINGRKVDMIRRKDPRFNSIQLNRGTEFKPLPAGRAHLTHESAEELYGDLQGTQTGMQRWVGQLSQTTRLGSGKVLKTASITRVGSIDAYIYAMDLDFPENALDAFFTTGLTTTFIYARANDLIAAIQGLYFVQHTMPVGGGEMENNTGFVIEGTNRITGAPFSMLFFATGAATSPVVSTVRVMINSNVEQYTLPTNFYHVTFGKPNIVVESVANTLQGYIDPVNTKIINLFKKTFEPEMNTYLTLEDPISGSRKLFLIFNPEQNCLTVQLSTNNPQGYNENQRSQQLYTGGNIFKYRIASVNTVPKSNSLPFSDSSLWATLTVPVSASFKEVGASAHFLGAAISNSPVLNVANSSINHRYNKKYLQQQYEHNKDLLADYNKGQINKEFVTQGGNIASSAISSWNNRKGQENSSKYQAAGNVISSAVNSAGNVASSAVSSWNNRKGQENSAKYQAMGNVASSAVSAVGNVAANAASSYITAKGNVANTKAAGNETRKNMNASVAASGTVTKSNLGVK</sequence>
<dbReference type="GO" id="GO:0006351">
    <property type="term" value="P:DNA-templated transcription"/>
    <property type="evidence" value="ECO:0007669"/>
    <property type="project" value="InterPro"/>
</dbReference>
<keyword evidence="4" id="KW-0548">Nucleotidyltransferase</keyword>
<dbReference type="GO" id="GO:0006508">
    <property type="term" value="P:proteolysis"/>
    <property type="evidence" value="ECO:0007669"/>
    <property type="project" value="UniProtKB-KW"/>
</dbReference>
<keyword evidence="3" id="KW-0808">Transferase</keyword>
<dbReference type="InterPro" id="IPR043128">
    <property type="entry name" value="Rev_trsase/Diguanyl_cyclase"/>
</dbReference>
<dbReference type="SUPFAM" id="SSF56672">
    <property type="entry name" value="DNA/RNA polymerases"/>
    <property type="match status" value="1"/>
</dbReference>
<keyword evidence="10" id="KW-1133">Transmembrane helix</keyword>